<keyword evidence="4" id="KW-1133">Transmembrane helix</keyword>
<dbReference type="PANTHER" id="PTHR43065:SF47">
    <property type="match status" value="1"/>
</dbReference>
<dbReference type="PRINTS" id="PR00344">
    <property type="entry name" value="BCTRLSENSOR"/>
</dbReference>
<sequence length="386" mass="42200">MGKVYYVFSREKITARLNQMVASKIIEVILLDLLLFMALSHSLLLVVIRPLDQLRESLIQASDTKDFDLNTIILPQNRKDEFADVADAVQRITRRLCDDLESRKAAELAMRQARDLTETAFKQLNETKNNLVQAEKMASLGGLVAGVAHEVNTPVGVILTSASVLSEETILFKNSLDAGAIKKSEVMRYSEMAIESSRLILANAERAAQLIQSFKQVAVDQTSEARRSFELGEYMDEVIMSLKPTLKRTSVMIEVSCPEKINLDGYPGAISQVITNFLTNALAHAFAEGQIGLISLSATRSDDNVTLSFEDNGGGIPPEHLKKIFDPFFTTKRGSGGSGLGLNVVYNLVTQTLGGSLIVHSELGKGTSFIACFPLIAPQAKESKTS</sequence>
<keyword evidence="6" id="KW-0808">Transferase</keyword>
<dbReference type="AlphaFoldDB" id="A0A7G3G5K3"/>
<dbReference type="EMBL" id="CP025781">
    <property type="protein sequence ID" value="QBC42419.1"/>
    <property type="molecule type" value="Genomic_DNA"/>
</dbReference>
<proteinExistence type="predicted"/>
<dbReference type="InterPro" id="IPR003594">
    <property type="entry name" value="HATPase_dom"/>
</dbReference>
<evidence type="ECO:0000256" key="2">
    <source>
        <dbReference type="ARBA" id="ARBA00012438"/>
    </source>
</evidence>
<accession>A0A7G3G5K3</accession>
<dbReference type="EC" id="2.7.13.3" evidence="2"/>
<feature type="transmembrane region" description="Helical" evidence="4">
    <location>
        <begin position="21"/>
        <end position="48"/>
    </location>
</feature>
<dbReference type="Gene3D" id="6.10.340.10">
    <property type="match status" value="1"/>
</dbReference>
<dbReference type="PANTHER" id="PTHR43065">
    <property type="entry name" value="SENSOR HISTIDINE KINASE"/>
    <property type="match status" value="1"/>
</dbReference>
<organism evidence="6 7">
    <name type="scientific">Iodobacter fluviatilis</name>
    <dbReference type="NCBI Taxonomy" id="537"/>
    <lineage>
        <taxon>Bacteria</taxon>
        <taxon>Pseudomonadati</taxon>
        <taxon>Pseudomonadota</taxon>
        <taxon>Betaproteobacteria</taxon>
        <taxon>Neisseriales</taxon>
        <taxon>Chitinibacteraceae</taxon>
        <taxon>Iodobacter</taxon>
    </lineage>
</organism>
<dbReference type="Proteomes" id="UP000515917">
    <property type="component" value="Chromosome"/>
</dbReference>
<comment type="catalytic activity">
    <reaction evidence="1">
        <text>ATP + protein L-histidine = ADP + protein N-phospho-L-histidine.</text>
        <dbReference type="EC" id="2.7.13.3"/>
    </reaction>
</comment>
<dbReference type="InterPro" id="IPR005467">
    <property type="entry name" value="His_kinase_dom"/>
</dbReference>
<feature type="domain" description="Histidine kinase" evidence="5">
    <location>
        <begin position="146"/>
        <end position="377"/>
    </location>
</feature>
<reference evidence="6 7" key="1">
    <citation type="submission" date="2018-01" db="EMBL/GenBank/DDBJ databases">
        <title>Genome sequence of Iodobacter sp. strain PCH194 isolated from Indian Trans-Himalaya.</title>
        <authorList>
            <person name="Kumar V."/>
            <person name="Thakur V."/>
            <person name="Kumar S."/>
            <person name="Singh D."/>
        </authorList>
    </citation>
    <scope>NUCLEOTIDE SEQUENCE [LARGE SCALE GENOMIC DNA]</scope>
    <source>
        <strain evidence="6 7">PCH194</strain>
    </source>
</reference>
<keyword evidence="4" id="KW-0472">Membrane</keyword>
<dbReference type="PROSITE" id="PS50109">
    <property type="entry name" value="HIS_KIN"/>
    <property type="match status" value="1"/>
</dbReference>
<name>A0A7G3G5K3_9NEIS</name>
<dbReference type="SUPFAM" id="SSF55874">
    <property type="entry name" value="ATPase domain of HSP90 chaperone/DNA topoisomerase II/histidine kinase"/>
    <property type="match status" value="1"/>
</dbReference>
<dbReference type="KEGG" id="ifl:C1H71_01810"/>
<dbReference type="SMART" id="SM00387">
    <property type="entry name" value="HATPase_c"/>
    <property type="match status" value="1"/>
</dbReference>
<dbReference type="InterPro" id="IPR036097">
    <property type="entry name" value="HisK_dim/P_sf"/>
</dbReference>
<dbReference type="GO" id="GO:0000155">
    <property type="term" value="F:phosphorelay sensor kinase activity"/>
    <property type="evidence" value="ECO:0007669"/>
    <property type="project" value="InterPro"/>
</dbReference>
<evidence type="ECO:0000256" key="4">
    <source>
        <dbReference type="SAM" id="Phobius"/>
    </source>
</evidence>
<dbReference type="InterPro" id="IPR004358">
    <property type="entry name" value="Sig_transdc_His_kin-like_C"/>
</dbReference>
<keyword evidence="3" id="KW-0597">Phosphoprotein</keyword>
<gene>
    <name evidence="6" type="ORF">C1H71_01810</name>
</gene>
<keyword evidence="4" id="KW-0812">Transmembrane</keyword>
<evidence type="ECO:0000256" key="3">
    <source>
        <dbReference type="ARBA" id="ARBA00022553"/>
    </source>
</evidence>
<dbReference type="Gene3D" id="3.30.565.10">
    <property type="entry name" value="Histidine kinase-like ATPase, C-terminal domain"/>
    <property type="match status" value="1"/>
</dbReference>
<keyword evidence="6" id="KW-0418">Kinase</keyword>
<protein>
    <recommendedName>
        <fullName evidence="2">histidine kinase</fullName>
        <ecNumber evidence="2">2.7.13.3</ecNumber>
    </recommendedName>
</protein>
<dbReference type="Pfam" id="PF02518">
    <property type="entry name" value="HATPase_c"/>
    <property type="match status" value="1"/>
</dbReference>
<evidence type="ECO:0000313" key="7">
    <source>
        <dbReference type="Proteomes" id="UP000515917"/>
    </source>
</evidence>
<dbReference type="InterPro" id="IPR036890">
    <property type="entry name" value="HATPase_C_sf"/>
</dbReference>
<evidence type="ECO:0000259" key="5">
    <source>
        <dbReference type="PROSITE" id="PS50109"/>
    </source>
</evidence>
<dbReference type="SUPFAM" id="SSF47384">
    <property type="entry name" value="Homodimeric domain of signal transducing histidine kinase"/>
    <property type="match status" value="1"/>
</dbReference>
<evidence type="ECO:0000313" key="6">
    <source>
        <dbReference type="EMBL" id="QBC42419.1"/>
    </source>
</evidence>
<dbReference type="Gene3D" id="1.10.287.130">
    <property type="match status" value="1"/>
</dbReference>
<dbReference type="InterPro" id="IPR003661">
    <property type="entry name" value="HisK_dim/P_dom"/>
</dbReference>
<evidence type="ECO:0000256" key="1">
    <source>
        <dbReference type="ARBA" id="ARBA00000085"/>
    </source>
</evidence>
<dbReference type="CDD" id="cd00082">
    <property type="entry name" value="HisKA"/>
    <property type="match status" value="1"/>
</dbReference>
<keyword evidence="7" id="KW-1185">Reference proteome</keyword>